<dbReference type="GO" id="GO:0005507">
    <property type="term" value="F:copper ion binding"/>
    <property type="evidence" value="ECO:0007669"/>
    <property type="project" value="TreeGrafter"/>
</dbReference>
<name>A0A1J5Q4U2_9ZZZZ</name>
<evidence type="ECO:0000256" key="9">
    <source>
        <dbReference type="ARBA" id="ARBA00049893"/>
    </source>
</evidence>
<keyword evidence="5" id="KW-0378">Hydrolase</keyword>
<organism evidence="10">
    <name type="scientific">mine drainage metagenome</name>
    <dbReference type="NCBI Taxonomy" id="410659"/>
    <lineage>
        <taxon>unclassified sequences</taxon>
        <taxon>metagenomes</taxon>
        <taxon>ecological metagenomes</taxon>
    </lineage>
</organism>
<accession>A0A1J5Q4U2</accession>
<evidence type="ECO:0000256" key="1">
    <source>
        <dbReference type="ARBA" id="ARBA00000553"/>
    </source>
</evidence>
<dbReference type="InterPro" id="IPR003730">
    <property type="entry name" value="Cu_polyphenol_OxRdtase"/>
</dbReference>
<dbReference type="NCBIfam" id="TIGR00726">
    <property type="entry name" value="peptidoglycan editing factor PgeF"/>
    <property type="match status" value="1"/>
</dbReference>
<evidence type="ECO:0000256" key="8">
    <source>
        <dbReference type="ARBA" id="ARBA00048968"/>
    </source>
</evidence>
<comment type="similarity">
    <text evidence="2">Belongs to the purine nucleoside phosphorylase YfiH/LACC1 family.</text>
</comment>
<dbReference type="Pfam" id="PF02578">
    <property type="entry name" value="Cu-oxidase_4"/>
    <property type="match status" value="1"/>
</dbReference>
<sequence length="263" mass="26655">MTAGSGRPDSSVELLAIDLGAGVRAAFTTRHGGVSAGPWGGLDLATHVGDDPVAVAHNRTVVEHWVGAPIAWADQVHGADAFVVTTPPADRLSPVARADALVTGLDDVGLGVLVADCVPVLLADPTAGVVAAIHAGRRGLVAGVVQSAVAAMRDLGAVPDRIRSTIGPSVCGACYEVPAEMCDEVSSLVPAARAETSWGTPSLDLPGGVAAVLGACGVRGVQRVEVCTMTDPRFYSHRRSSGHAEPTGRFAGVIRLAGVSPRS</sequence>
<evidence type="ECO:0000256" key="6">
    <source>
        <dbReference type="ARBA" id="ARBA00022833"/>
    </source>
</evidence>
<gene>
    <name evidence="10" type="primary">yfiH_10</name>
    <name evidence="10" type="ORF">GALL_399490</name>
</gene>
<evidence type="ECO:0000313" key="10">
    <source>
        <dbReference type="EMBL" id="OIQ78344.1"/>
    </source>
</evidence>
<evidence type="ECO:0000256" key="3">
    <source>
        <dbReference type="ARBA" id="ARBA00022679"/>
    </source>
</evidence>
<dbReference type="Gene3D" id="3.60.140.10">
    <property type="entry name" value="CNF1/YfiH-like putative cysteine hydrolases"/>
    <property type="match status" value="1"/>
</dbReference>
<dbReference type="EMBL" id="MLJW01001418">
    <property type="protein sequence ID" value="OIQ78344.1"/>
    <property type="molecule type" value="Genomic_DNA"/>
</dbReference>
<evidence type="ECO:0000256" key="4">
    <source>
        <dbReference type="ARBA" id="ARBA00022723"/>
    </source>
</evidence>
<evidence type="ECO:0000256" key="2">
    <source>
        <dbReference type="ARBA" id="ARBA00007353"/>
    </source>
</evidence>
<dbReference type="PANTHER" id="PTHR30616:SF2">
    <property type="entry name" value="PURINE NUCLEOSIDE PHOSPHORYLASE LACC1"/>
    <property type="match status" value="1"/>
</dbReference>
<dbReference type="GO" id="GO:0016787">
    <property type="term" value="F:hydrolase activity"/>
    <property type="evidence" value="ECO:0007669"/>
    <property type="project" value="UniProtKB-KW"/>
</dbReference>
<reference evidence="10" key="1">
    <citation type="submission" date="2016-10" db="EMBL/GenBank/DDBJ databases">
        <title>Sequence of Gallionella enrichment culture.</title>
        <authorList>
            <person name="Poehlein A."/>
            <person name="Muehling M."/>
            <person name="Daniel R."/>
        </authorList>
    </citation>
    <scope>NUCLEOTIDE SEQUENCE</scope>
</reference>
<dbReference type="PANTHER" id="PTHR30616">
    <property type="entry name" value="UNCHARACTERIZED PROTEIN YFIH"/>
    <property type="match status" value="1"/>
</dbReference>
<proteinExistence type="inferred from homology"/>
<dbReference type="InterPro" id="IPR011324">
    <property type="entry name" value="Cytotoxic_necrot_fac-like_cat"/>
</dbReference>
<keyword evidence="6" id="KW-0862">Zinc</keyword>
<comment type="catalytic activity">
    <reaction evidence="8">
        <text>adenosine + phosphate = alpha-D-ribose 1-phosphate + adenine</text>
        <dbReference type="Rhea" id="RHEA:27642"/>
        <dbReference type="ChEBI" id="CHEBI:16335"/>
        <dbReference type="ChEBI" id="CHEBI:16708"/>
        <dbReference type="ChEBI" id="CHEBI:43474"/>
        <dbReference type="ChEBI" id="CHEBI:57720"/>
        <dbReference type="EC" id="2.4.2.1"/>
    </reaction>
    <physiologicalReaction direction="left-to-right" evidence="8">
        <dbReference type="Rhea" id="RHEA:27643"/>
    </physiologicalReaction>
</comment>
<comment type="catalytic activity">
    <reaction evidence="9">
        <text>S-methyl-5'-thioadenosine + phosphate = 5-(methylsulfanyl)-alpha-D-ribose 1-phosphate + adenine</text>
        <dbReference type="Rhea" id="RHEA:11852"/>
        <dbReference type="ChEBI" id="CHEBI:16708"/>
        <dbReference type="ChEBI" id="CHEBI:17509"/>
        <dbReference type="ChEBI" id="CHEBI:43474"/>
        <dbReference type="ChEBI" id="CHEBI:58533"/>
        <dbReference type="EC" id="2.4.2.28"/>
    </reaction>
    <physiologicalReaction direction="left-to-right" evidence="9">
        <dbReference type="Rhea" id="RHEA:11853"/>
    </physiologicalReaction>
</comment>
<dbReference type="InterPro" id="IPR038371">
    <property type="entry name" value="Cu_polyphenol_OxRdtase_sf"/>
</dbReference>
<dbReference type="CDD" id="cd16833">
    <property type="entry name" value="YfiH"/>
    <property type="match status" value="1"/>
</dbReference>
<dbReference type="SUPFAM" id="SSF64438">
    <property type="entry name" value="CNF1/YfiH-like putative cysteine hydrolases"/>
    <property type="match status" value="1"/>
</dbReference>
<dbReference type="AlphaFoldDB" id="A0A1J5Q4U2"/>
<keyword evidence="4" id="KW-0479">Metal-binding</keyword>
<evidence type="ECO:0000256" key="5">
    <source>
        <dbReference type="ARBA" id="ARBA00022801"/>
    </source>
</evidence>
<comment type="caution">
    <text evidence="10">The sequence shown here is derived from an EMBL/GenBank/DDBJ whole genome shotgun (WGS) entry which is preliminary data.</text>
</comment>
<dbReference type="GO" id="GO:0017061">
    <property type="term" value="F:S-methyl-5-thioadenosine phosphorylase activity"/>
    <property type="evidence" value="ECO:0007669"/>
    <property type="project" value="UniProtKB-EC"/>
</dbReference>
<evidence type="ECO:0000256" key="7">
    <source>
        <dbReference type="ARBA" id="ARBA00047989"/>
    </source>
</evidence>
<protein>
    <submittedName>
        <fullName evidence="10">Laccase domain protein YfiH</fullName>
    </submittedName>
</protein>
<keyword evidence="3" id="KW-0808">Transferase</keyword>
<comment type="catalytic activity">
    <reaction evidence="7">
        <text>adenosine + H2O + H(+) = inosine + NH4(+)</text>
        <dbReference type="Rhea" id="RHEA:24408"/>
        <dbReference type="ChEBI" id="CHEBI:15377"/>
        <dbReference type="ChEBI" id="CHEBI:15378"/>
        <dbReference type="ChEBI" id="CHEBI:16335"/>
        <dbReference type="ChEBI" id="CHEBI:17596"/>
        <dbReference type="ChEBI" id="CHEBI:28938"/>
        <dbReference type="EC" id="3.5.4.4"/>
    </reaction>
    <physiologicalReaction direction="left-to-right" evidence="7">
        <dbReference type="Rhea" id="RHEA:24409"/>
    </physiologicalReaction>
</comment>
<comment type="catalytic activity">
    <reaction evidence="1">
        <text>inosine + phosphate = alpha-D-ribose 1-phosphate + hypoxanthine</text>
        <dbReference type="Rhea" id="RHEA:27646"/>
        <dbReference type="ChEBI" id="CHEBI:17368"/>
        <dbReference type="ChEBI" id="CHEBI:17596"/>
        <dbReference type="ChEBI" id="CHEBI:43474"/>
        <dbReference type="ChEBI" id="CHEBI:57720"/>
        <dbReference type="EC" id="2.4.2.1"/>
    </reaction>
    <physiologicalReaction direction="left-to-right" evidence="1">
        <dbReference type="Rhea" id="RHEA:27647"/>
    </physiologicalReaction>
</comment>